<dbReference type="GO" id="GO:0006281">
    <property type="term" value="P:DNA repair"/>
    <property type="evidence" value="ECO:0007669"/>
    <property type="project" value="UniProtKB-KW"/>
</dbReference>
<organism evidence="8 9">
    <name type="scientific">Kluyvera ascorbata</name>
    <dbReference type="NCBI Taxonomy" id="51288"/>
    <lineage>
        <taxon>Bacteria</taxon>
        <taxon>Pseudomonadati</taxon>
        <taxon>Pseudomonadota</taxon>
        <taxon>Gammaproteobacteria</taxon>
        <taxon>Enterobacterales</taxon>
        <taxon>Enterobacteriaceae</taxon>
        <taxon>Kluyvera</taxon>
    </lineage>
</organism>
<keyword evidence="5" id="KW-0234">DNA repair</keyword>
<proteinExistence type="predicted"/>
<accession>A0AB35XCY8</accession>
<evidence type="ECO:0000256" key="1">
    <source>
        <dbReference type="ARBA" id="ARBA00001968"/>
    </source>
</evidence>
<feature type="domain" description="ATP-dependent DNA ligase family profile" evidence="7">
    <location>
        <begin position="156"/>
        <end position="342"/>
    </location>
</feature>
<dbReference type="Proteomes" id="UP001331691">
    <property type="component" value="Unassembled WGS sequence"/>
</dbReference>
<dbReference type="PANTHER" id="PTHR47810:SF1">
    <property type="entry name" value="DNA LIGASE B"/>
    <property type="match status" value="1"/>
</dbReference>
<gene>
    <name evidence="8" type="ORF">V4836_25935</name>
</gene>
<evidence type="ECO:0000256" key="5">
    <source>
        <dbReference type="ARBA" id="ARBA00023204"/>
    </source>
</evidence>
<comment type="catalytic activity">
    <reaction evidence="6">
        <text>ATP + (deoxyribonucleotide)n-3'-hydroxyl + 5'-phospho-(deoxyribonucleotide)m = (deoxyribonucleotide)n+m + AMP + diphosphate.</text>
        <dbReference type="EC" id="6.5.1.1"/>
    </reaction>
</comment>
<dbReference type="Gene3D" id="2.40.50.140">
    <property type="entry name" value="Nucleic acid-binding proteins"/>
    <property type="match status" value="2"/>
</dbReference>
<reference evidence="8 9" key="1">
    <citation type="submission" date="2023-10" db="EMBL/GenBank/DDBJ databases">
        <title>Wastewater isolates of ESBL- and carbapenemase-producing Gram-negative bacteria from New Zealand.</title>
        <authorList>
            <person name="Straub C."/>
            <person name="Weaver L."/>
            <person name="Cornelius A."/>
            <person name="Mcgill E."/>
            <person name="Dyet K."/>
            <person name="White L."/>
            <person name="Pattis I."/>
        </authorList>
    </citation>
    <scope>NUCLEOTIDE SEQUENCE [LARGE SCALE GENOMIC DNA]</scope>
    <source>
        <strain evidence="8 9">ESBL09</strain>
    </source>
</reference>
<comment type="caution">
    <text evidence="8">The sequence shown here is derived from an EMBL/GenBank/DDBJ whole genome shotgun (WGS) entry which is preliminary data.</text>
</comment>
<dbReference type="InterPro" id="IPR012310">
    <property type="entry name" value="DNA_ligase_ATP-dep_cent"/>
</dbReference>
<protein>
    <submittedName>
        <fullName evidence="8">DNA ligase</fullName>
    </submittedName>
</protein>
<dbReference type="InterPro" id="IPR012340">
    <property type="entry name" value="NA-bd_OB-fold"/>
</dbReference>
<dbReference type="GO" id="GO:0005524">
    <property type="term" value="F:ATP binding"/>
    <property type="evidence" value="ECO:0007669"/>
    <property type="project" value="InterPro"/>
</dbReference>
<comment type="cofactor">
    <cofactor evidence="1">
        <name>a divalent metal cation</name>
        <dbReference type="ChEBI" id="CHEBI:60240"/>
    </cofactor>
</comment>
<evidence type="ECO:0000259" key="7">
    <source>
        <dbReference type="Pfam" id="PF01068"/>
    </source>
</evidence>
<evidence type="ECO:0000313" key="8">
    <source>
        <dbReference type="EMBL" id="MEE9657498.1"/>
    </source>
</evidence>
<dbReference type="SUPFAM" id="SSF56091">
    <property type="entry name" value="DNA ligase/mRNA capping enzyme, catalytic domain"/>
    <property type="match status" value="1"/>
</dbReference>
<keyword evidence="4" id="KW-0227">DNA damage</keyword>
<dbReference type="Gene3D" id="3.30.470.30">
    <property type="entry name" value="DNA ligase/mRNA capping enzyme"/>
    <property type="match status" value="1"/>
</dbReference>
<name>A0AB35XCY8_9ENTR</name>
<sequence>MEKLISLRTKLDDIKAMGTNAKKEALAKLDDFEQKAVSLMLNPFIRFGIKKYNVAPAQLVSTPSDQKVLDVLEQLATRQLTGGAAVTAVESIVGSMCEAGQDVFRRFLLKDPKAGVGISLCNKIFSAPIPVFEVQLATAYKEKGDKFPFKPNKHAKWPMIGSIKLDGMRVISEVIVGEEEVNFLSRTGNPVTSLDHLKPAMLELARATGHQHVFFDGEATVGSFNGTVSAIRKKNVKAVGAQFHIFDFFLPEWKALAKTKEYKANGMKLKERKAALVAWFRNERSEESAGDLVLVPFEIYHSHEEYIARFMQRLDENEEGEMAYDPNSVYEFKRSRAWWKMKDENEADGEIIGFLPGDPDAGFAHTLGKIVVRLEDGTEVRASGFKHRYLDEIWLNQDKYMGRIVKVNFHEYTPDGSLRHPRLKWPSCLRDTEDRIGDKE</sequence>
<evidence type="ECO:0000256" key="2">
    <source>
        <dbReference type="ARBA" id="ARBA00022598"/>
    </source>
</evidence>
<dbReference type="Pfam" id="PF01068">
    <property type="entry name" value="DNA_ligase_A_M"/>
    <property type="match status" value="1"/>
</dbReference>
<dbReference type="SUPFAM" id="SSF50249">
    <property type="entry name" value="Nucleic acid-binding proteins"/>
    <property type="match status" value="1"/>
</dbReference>
<evidence type="ECO:0000256" key="4">
    <source>
        <dbReference type="ARBA" id="ARBA00022763"/>
    </source>
</evidence>
<keyword evidence="9" id="KW-1185">Reference proteome</keyword>
<dbReference type="RefSeq" id="WP_063160624.1">
    <property type="nucleotide sequence ID" value="NZ_JAZKKV010000004.1"/>
</dbReference>
<keyword evidence="3" id="KW-0235">DNA replication</keyword>
<evidence type="ECO:0000256" key="3">
    <source>
        <dbReference type="ARBA" id="ARBA00022705"/>
    </source>
</evidence>
<evidence type="ECO:0000313" key="9">
    <source>
        <dbReference type="Proteomes" id="UP001331691"/>
    </source>
</evidence>
<keyword evidence="2 8" id="KW-0436">Ligase</keyword>
<dbReference type="InterPro" id="IPR050326">
    <property type="entry name" value="NAD_dep_DNA_ligaseB"/>
</dbReference>
<dbReference type="GO" id="GO:0003910">
    <property type="term" value="F:DNA ligase (ATP) activity"/>
    <property type="evidence" value="ECO:0007669"/>
    <property type="project" value="UniProtKB-EC"/>
</dbReference>
<dbReference type="PANTHER" id="PTHR47810">
    <property type="entry name" value="DNA LIGASE"/>
    <property type="match status" value="1"/>
</dbReference>
<dbReference type="AlphaFoldDB" id="A0AB35XCY8"/>
<dbReference type="GO" id="GO:0006260">
    <property type="term" value="P:DNA replication"/>
    <property type="evidence" value="ECO:0007669"/>
    <property type="project" value="UniProtKB-KW"/>
</dbReference>
<dbReference type="GO" id="GO:0006310">
    <property type="term" value="P:DNA recombination"/>
    <property type="evidence" value="ECO:0007669"/>
    <property type="project" value="InterPro"/>
</dbReference>
<evidence type="ECO:0000256" key="6">
    <source>
        <dbReference type="ARBA" id="ARBA00034003"/>
    </source>
</evidence>
<dbReference type="EMBL" id="JAZKKV010000004">
    <property type="protein sequence ID" value="MEE9657498.1"/>
    <property type="molecule type" value="Genomic_DNA"/>
</dbReference>